<comment type="caution">
    <text evidence="1">The sequence shown here is derived from an EMBL/GenBank/DDBJ whole genome shotgun (WGS) entry which is preliminary data.</text>
</comment>
<dbReference type="Proteomes" id="UP001487740">
    <property type="component" value="Unassembled WGS sequence"/>
</dbReference>
<dbReference type="AlphaFoldDB" id="A0AAW0SU30"/>
<organism evidence="1 2">
    <name type="scientific">Scylla paramamosain</name>
    <name type="common">Mud crab</name>
    <dbReference type="NCBI Taxonomy" id="85552"/>
    <lineage>
        <taxon>Eukaryota</taxon>
        <taxon>Metazoa</taxon>
        <taxon>Ecdysozoa</taxon>
        <taxon>Arthropoda</taxon>
        <taxon>Crustacea</taxon>
        <taxon>Multicrustacea</taxon>
        <taxon>Malacostraca</taxon>
        <taxon>Eumalacostraca</taxon>
        <taxon>Eucarida</taxon>
        <taxon>Decapoda</taxon>
        <taxon>Pleocyemata</taxon>
        <taxon>Brachyura</taxon>
        <taxon>Eubrachyura</taxon>
        <taxon>Portunoidea</taxon>
        <taxon>Portunidae</taxon>
        <taxon>Portuninae</taxon>
        <taxon>Scylla</taxon>
    </lineage>
</organism>
<evidence type="ECO:0000313" key="1">
    <source>
        <dbReference type="EMBL" id="KAK8378934.1"/>
    </source>
</evidence>
<proteinExistence type="predicted"/>
<keyword evidence="2" id="KW-1185">Reference proteome</keyword>
<accession>A0AAW0SU30</accession>
<sequence>MESRAPLNLLVSRGVRPNVASALPACLPAALLTVCRGQLGETGNDQEMTPLPPPHSLRGVCPSSHETPARAAAPPPRHALVVPHVTGVTAIHHAGQVTVTFERPGTCAANILSWCCHY</sequence>
<evidence type="ECO:0000313" key="2">
    <source>
        <dbReference type="Proteomes" id="UP001487740"/>
    </source>
</evidence>
<reference evidence="1 2" key="1">
    <citation type="submission" date="2023-03" db="EMBL/GenBank/DDBJ databases">
        <title>High-quality genome of Scylla paramamosain provides insights in environmental adaptation.</title>
        <authorList>
            <person name="Zhang L."/>
        </authorList>
    </citation>
    <scope>NUCLEOTIDE SEQUENCE [LARGE SCALE GENOMIC DNA]</scope>
    <source>
        <strain evidence="1">LZ_2023a</strain>
        <tissue evidence="1">Muscle</tissue>
    </source>
</reference>
<gene>
    <name evidence="1" type="ORF">O3P69_009576</name>
</gene>
<dbReference type="EMBL" id="JARAKH010000044">
    <property type="protein sequence ID" value="KAK8378934.1"/>
    <property type="molecule type" value="Genomic_DNA"/>
</dbReference>
<protein>
    <submittedName>
        <fullName evidence="1">Uncharacterized protein</fullName>
    </submittedName>
</protein>
<name>A0AAW0SU30_SCYPA</name>